<protein>
    <recommendedName>
        <fullName evidence="3">DUF3540 domain-containing protein</fullName>
    </recommendedName>
</protein>
<proteinExistence type="predicted"/>
<dbReference type="Proteomes" id="UP000524450">
    <property type="component" value="Unassembled WGS sequence"/>
</dbReference>
<dbReference type="AlphaFoldDB" id="A0A840FSR2"/>
<dbReference type="InterPro" id="IPR021927">
    <property type="entry name" value="DUF3540"/>
</dbReference>
<evidence type="ECO:0000313" key="2">
    <source>
        <dbReference type="Proteomes" id="UP000524450"/>
    </source>
</evidence>
<sequence length="232" mass="24525">MTVASLRTTHRPAAAVEGAPPAAAAGGVVNALGVVASVLPGGIYGVESDGRVLRCLRAASCLLRPEIGDMVLVSGPDERRLYLTAVAEQAQPGVARVEVDGDLMLASARGAVSMESATQLSLRAGHGTTLSGPQLEIDADEARCRIGRLDYSGEEARATVFSMRVIGRVYEVVVDRLVQLSKSAFRMTEGIDQVQAGQIDYRASEMTRLHGKNTVITARDLVKADAKQIHMG</sequence>
<organism evidence="1 2">
    <name type="scientific">Variovorax guangxiensis</name>
    <dbReference type="NCBI Taxonomy" id="1775474"/>
    <lineage>
        <taxon>Bacteria</taxon>
        <taxon>Pseudomonadati</taxon>
        <taxon>Pseudomonadota</taxon>
        <taxon>Betaproteobacteria</taxon>
        <taxon>Burkholderiales</taxon>
        <taxon>Comamonadaceae</taxon>
        <taxon>Variovorax</taxon>
    </lineage>
</organism>
<evidence type="ECO:0000313" key="1">
    <source>
        <dbReference type="EMBL" id="MBB4223364.1"/>
    </source>
</evidence>
<reference evidence="1 2" key="1">
    <citation type="submission" date="2020-08" db="EMBL/GenBank/DDBJ databases">
        <title>Genomic Encyclopedia of Type Strains, Phase IV (KMG-V): Genome sequencing to study the core and pangenomes of soil and plant-associated prokaryotes.</title>
        <authorList>
            <person name="Whitman W."/>
        </authorList>
    </citation>
    <scope>NUCLEOTIDE SEQUENCE [LARGE SCALE GENOMIC DNA]</scope>
    <source>
        <strain evidence="1 2">34/80</strain>
    </source>
</reference>
<gene>
    <name evidence="1" type="ORF">GGD71_004146</name>
</gene>
<comment type="caution">
    <text evidence="1">The sequence shown here is derived from an EMBL/GenBank/DDBJ whole genome shotgun (WGS) entry which is preliminary data.</text>
</comment>
<dbReference type="RefSeq" id="WP_184640460.1">
    <property type="nucleotide sequence ID" value="NZ_JACIFZ010000004.1"/>
</dbReference>
<dbReference type="EMBL" id="JACIFZ010000004">
    <property type="protein sequence ID" value="MBB4223364.1"/>
    <property type="molecule type" value="Genomic_DNA"/>
</dbReference>
<accession>A0A840FSR2</accession>
<evidence type="ECO:0008006" key="3">
    <source>
        <dbReference type="Google" id="ProtNLM"/>
    </source>
</evidence>
<name>A0A840FSR2_9BURK</name>
<dbReference type="Pfam" id="PF12059">
    <property type="entry name" value="DUF3540"/>
    <property type="match status" value="1"/>
</dbReference>